<dbReference type="GO" id="GO:0003964">
    <property type="term" value="F:RNA-directed DNA polymerase activity"/>
    <property type="evidence" value="ECO:0007669"/>
    <property type="project" value="UniProtKB-KW"/>
</dbReference>
<evidence type="ECO:0000313" key="2">
    <source>
        <dbReference type="EMBL" id="GEW48151.1"/>
    </source>
</evidence>
<keyword evidence="2" id="KW-0548">Nucleotidyltransferase</keyword>
<name>A0A699GZC9_TANCI</name>
<keyword evidence="2" id="KW-0695">RNA-directed DNA polymerase</keyword>
<dbReference type="InterPro" id="IPR043502">
    <property type="entry name" value="DNA/RNA_pol_sf"/>
</dbReference>
<dbReference type="InterPro" id="IPR053134">
    <property type="entry name" value="RNA-dir_DNA_polymerase"/>
</dbReference>
<reference evidence="2" key="1">
    <citation type="journal article" date="2019" name="Sci. Rep.">
        <title>Draft genome of Tanacetum cinerariifolium, the natural source of mosquito coil.</title>
        <authorList>
            <person name="Yamashiro T."/>
            <person name="Shiraishi A."/>
            <person name="Satake H."/>
            <person name="Nakayama K."/>
        </authorList>
    </citation>
    <scope>NUCLEOTIDE SEQUENCE</scope>
</reference>
<dbReference type="InterPro" id="IPR000477">
    <property type="entry name" value="RT_dom"/>
</dbReference>
<dbReference type="Gene3D" id="3.30.70.270">
    <property type="match status" value="1"/>
</dbReference>
<proteinExistence type="predicted"/>
<dbReference type="PANTHER" id="PTHR24559:SF444">
    <property type="entry name" value="REVERSE TRANSCRIPTASE DOMAIN-CONTAINING PROTEIN"/>
    <property type="match status" value="1"/>
</dbReference>
<evidence type="ECO:0000259" key="1">
    <source>
        <dbReference type="Pfam" id="PF00078"/>
    </source>
</evidence>
<protein>
    <submittedName>
        <fullName evidence="2">Reverse transcriptase domain-containing protein</fullName>
    </submittedName>
</protein>
<feature type="domain" description="Reverse transcriptase" evidence="1">
    <location>
        <begin position="5"/>
        <end position="83"/>
    </location>
</feature>
<keyword evidence="2" id="KW-0808">Transferase</keyword>
<sequence>MCLFGTYAYRRMPFGLCNAPATFHRCILAIFHDMIKKSVEVFMDDFSVFGSSFDHCLNNLDKMLQRCKDAHLVLNWEKCHFMVKEGIVIARKANKEEYPIFRDHAYMIELDGAVSVRKTPIKGGGFVRYPFQLVELDKLYLSSSSSIQILDDPQILKLKELRPKNSKDEVSLSQAAVHVDYSQAKEESRLMASGHERDGTSYPVVVRNVRKELCRRREVFGVSWSSTMAYADDVGLPRTLENIIGTTQTLEIKSHTHYEHGTFESFTYWRIASEEVVEEDAKSSNANTLLGLKAFMKLLLLRFLLLLLSYT</sequence>
<dbReference type="SUPFAM" id="SSF56672">
    <property type="entry name" value="DNA/RNA polymerases"/>
    <property type="match status" value="1"/>
</dbReference>
<dbReference type="PANTHER" id="PTHR24559">
    <property type="entry name" value="TRANSPOSON TY3-I GAG-POL POLYPROTEIN"/>
    <property type="match status" value="1"/>
</dbReference>
<accession>A0A699GZC9</accession>
<dbReference type="AlphaFoldDB" id="A0A699GZC9"/>
<dbReference type="CDD" id="cd01647">
    <property type="entry name" value="RT_LTR"/>
    <property type="match status" value="1"/>
</dbReference>
<comment type="caution">
    <text evidence="2">The sequence shown here is derived from an EMBL/GenBank/DDBJ whole genome shotgun (WGS) entry which is preliminary data.</text>
</comment>
<gene>
    <name evidence="2" type="ORF">Tci_220127</name>
</gene>
<dbReference type="EMBL" id="BKCJ010060192">
    <property type="protein sequence ID" value="GEW48151.1"/>
    <property type="molecule type" value="Genomic_DNA"/>
</dbReference>
<dbReference type="Pfam" id="PF00078">
    <property type="entry name" value="RVT_1"/>
    <property type="match status" value="1"/>
</dbReference>
<dbReference type="InterPro" id="IPR043128">
    <property type="entry name" value="Rev_trsase/Diguanyl_cyclase"/>
</dbReference>
<organism evidence="2">
    <name type="scientific">Tanacetum cinerariifolium</name>
    <name type="common">Dalmatian daisy</name>
    <name type="synonym">Chrysanthemum cinerariifolium</name>
    <dbReference type="NCBI Taxonomy" id="118510"/>
    <lineage>
        <taxon>Eukaryota</taxon>
        <taxon>Viridiplantae</taxon>
        <taxon>Streptophyta</taxon>
        <taxon>Embryophyta</taxon>
        <taxon>Tracheophyta</taxon>
        <taxon>Spermatophyta</taxon>
        <taxon>Magnoliopsida</taxon>
        <taxon>eudicotyledons</taxon>
        <taxon>Gunneridae</taxon>
        <taxon>Pentapetalae</taxon>
        <taxon>asterids</taxon>
        <taxon>campanulids</taxon>
        <taxon>Asterales</taxon>
        <taxon>Asteraceae</taxon>
        <taxon>Asteroideae</taxon>
        <taxon>Anthemideae</taxon>
        <taxon>Anthemidinae</taxon>
        <taxon>Tanacetum</taxon>
    </lineage>
</organism>